<evidence type="ECO:0000313" key="2">
    <source>
        <dbReference type="Proteomes" id="UP000755585"/>
    </source>
</evidence>
<organism evidence="1 2">
    <name type="scientific">Kribbella aluminosa</name>
    <dbReference type="NCBI Taxonomy" id="416017"/>
    <lineage>
        <taxon>Bacteria</taxon>
        <taxon>Bacillati</taxon>
        <taxon>Actinomycetota</taxon>
        <taxon>Actinomycetes</taxon>
        <taxon>Propionibacteriales</taxon>
        <taxon>Kribbellaceae</taxon>
        <taxon>Kribbella</taxon>
    </lineage>
</organism>
<accession>A0ABS4UYD7</accession>
<keyword evidence="2" id="KW-1185">Reference proteome</keyword>
<dbReference type="RefSeq" id="WP_209699133.1">
    <property type="nucleotide sequence ID" value="NZ_BAAAVU010000022.1"/>
</dbReference>
<protein>
    <submittedName>
        <fullName evidence="1">Uncharacterized protein</fullName>
    </submittedName>
</protein>
<name>A0ABS4UYD7_9ACTN</name>
<dbReference type="Proteomes" id="UP000755585">
    <property type="component" value="Unassembled WGS sequence"/>
</dbReference>
<proteinExistence type="predicted"/>
<dbReference type="EMBL" id="JAGINT010000002">
    <property type="protein sequence ID" value="MBP2356647.1"/>
    <property type="molecule type" value="Genomic_DNA"/>
</dbReference>
<comment type="caution">
    <text evidence="1">The sequence shown here is derived from an EMBL/GenBank/DDBJ whole genome shotgun (WGS) entry which is preliminary data.</text>
</comment>
<evidence type="ECO:0000313" key="1">
    <source>
        <dbReference type="EMBL" id="MBP2356647.1"/>
    </source>
</evidence>
<gene>
    <name evidence="1" type="ORF">JOF29_007757</name>
</gene>
<reference evidence="1 2" key="1">
    <citation type="submission" date="2021-03" db="EMBL/GenBank/DDBJ databases">
        <title>Sequencing the genomes of 1000 actinobacteria strains.</title>
        <authorList>
            <person name="Klenk H.-P."/>
        </authorList>
    </citation>
    <scope>NUCLEOTIDE SEQUENCE [LARGE SCALE GENOMIC DNA]</scope>
    <source>
        <strain evidence="1 2">DSM 18824</strain>
    </source>
</reference>
<sequence length="48" mass="5618">MRSFRQAQHPALAEVRSLELVCLLELVTFYRRWASRTRSDAAYRGMCA</sequence>